<dbReference type="GO" id="GO:0016020">
    <property type="term" value="C:membrane"/>
    <property type="evidence" value="ECO:0007669"/>
    <property type="project" value="InterPro"/>
</dbReference>
<proteinExistence type="predicted"/>
<dbReference type="GO" id="GO:0015288">
    <property type="term" value="F:porin activity"/>
    <property type="evidence" value="ECO:0007669"/>
    <property type="project" value="InterPro"/>
</dbReference>
<protein>
    <recommendedName>
        <fullName evidence="1">Porin domain-containing protein</fullName>
    </recommendedName>
</protein>
<dbReference type="EMBL" id="UOFL01000153">
    <property type="protein sequence ID" value="VAW78441.1"/>
    <property type="molecule type" value="Genomic_DNA"/>
</dbReference>
<sequence>MMYLKNDLVQDCPVYFVPKFKLMVMYVILFAVLLVSSSQAVADWTDKVRIKGFFNGVYQISDESVLFNGDANDAGIDNSGTFRNTNFGLNITAKITNRIRVATQFIAVSQDGNFNTELDWGFLELSLNDNWALKTGKIKFPVGLVNEYVDISYAFPWLVPPRVIYSGQSKGSRATTESYIGAGITWKSNSSGSTQYTVDLFGGEVGQESTPNVKDLFGVSASINWNDVVTLKASTYTRKHLTTSTHSAYILGLKADYKNYIVYSEYASTEVDDFPALDTDAWYITVGYRMGKWLPHFTYESFEQGDNDEQTTITLGVKYELAKSTSLKFSISNVDTDLNNGDGGLFESTPGSDSVNIFGMGIQVVF</sequence>
<evidence type="ECO:0000259" key="1">
    <source>
        <dbReference type="Pfam" id="PF13609"/>
    </source>
</evidence>
<reference evidence="2" key="1">
    <citation type="submission" date="2018-06" db="EMBL/GenBank/DDBJ databases">
        <authorList>
            <person name="Zhirakovskaya E."/>
        </authorList>
    </citation>
    <scope>NUCLEOTIDE SEQUENCE</scope>
</reference>
<evidence type="ECO:0000313" key="2">
    <source>
        <dbReference type="EMBL" id="VAW78441.1"/>
    </source>
</evidence>
<dbReference type="Gene3D" id="2.40.160.10">
    <property type="entry name" value="Porin"/>
    <property type="match status" value="1"/>
</dbReference>
<dbReference type="InterPro" id="IPR033900">
    <property type="entry name" value="Gram_neg_porin_domain"/>
</dbReference>
<dbReference type="SUPFAM" id="SSF56935">
    <property type="entry name" value="Porins"/>
    <property type="match status" value="1"/>
</dbReference>
<dbReference type="Pfam" id="PF13609">
    <property type="entry name" value="Porin_4"/>
    <property type="match status" value="1"/>
</dbReference>
<organism evidence="2">
    <name type="scientific">hydrothermal vent metagenome</name>
    <dbReference type="NCBI Taxonomy" id="652676"/>
    <lineage>
        <taxon>unclassified sequences</taxon>
        <taxon>metagenomes</taxon>
        <taxon>ecological metagenomes</taxon>
    </lineage>
</organism>
<gene>
    <name evidence="2" type="ORF">MNBD_GAMMA12-932</name>
</gene>
<accession>A0A3B0YGA7</accession>
<dbReference type="AlphaFoldDB" id="A0A3B0YGA7"/>
<feature type="domain" description="Porin" evidence="1">
    <location>
        <begin position="31"/>
        <end position="337"/>
    </location>
</feature>
<name>A0A3B0YGA7_9ZZZZ</name>
<dbReference type="InterPro" id="IPR023614">
    <property type="entry name" value="Porin_dom_sf"/>
</dbReference>